<name>A0A9X2DW91_9BACI</name>
<sequence length="193" mass="22709">MQITTLIIAVAGLALSLVNTLTAIYKEFFKKPPKPYLDVYCDYAYWRYPHKHNKTQCQIDLTVVPHVQANMVKKITFINKKHSEVFTAFDDKSNYVHFYKIEENLYGEKIFSKHSFARLKELITETNKANRKDVRNINLPENFAYSFTLCEKFDGARYPDSYEDLPSDGWHIQILDSYNEVFEVPIEFELTNN</sequence>
<proteinExistence type="predicted"/>
<keyword evidence="2" id="KW-1185">Reference proteome</keyword>
<dbReference type="EMBL" id="JAMBOL010000059">
    <property type="protein sequence ID" value="MCM3716697.1"/>
    <property type="molecule type" value="Genomic_DNA"/>
</dbReference>
<comment type="caution">
    <text evidence="1">The sequence shown here is derived from an EMBL/GenBank/DDBJ whole genome shotgun (WGS) entry which is preliminary data.</text>
</comment>
<evidence type="ECO:0000313" key="2">
    <source>
        <dbReference type="Proteomes" id="UP001139179"/>
    </source>
</evidence>
<dbReference type="RefSeq" id="WP_251225342.1">
    <property type="nucleotide sequence ID" value="NZ_JAMBOL010000059.1"/>
</dbReference>
<dbReference type="AlphaFoldDB" id="A0A9X2DW91"/>
<accession>A0A9X2DW91</accession>
<dbReference type="Proteomes" id="UP001139179">
    <property type="component" value="Unassembled WGS sequence"/>
</dbReference>
<evidence type="ECO:0000313" key="1">
    <source>
        <dbReference type="EMBL" id="MCM3716697.1"/>
    </source>
</evidence>
<gene>
    <name evidence="1" type="ORF">M3202_21910</name>
</gene>
<protein>
    <submittedName>
        <fullName evidence="1">Uncharacterized protein</fullName>
    </submittedName>
</protein>
<organism evidence="1 2">
    <name type="scientific">Halalkalibacter oceani</name>
    <dbReference type="NCBI Taxonomy" id="1653776"/>
    <lineage>
        <taxon>Bacteria</taxon>
        <taxon>Bacillati</taxon>
        <taxon>Bacillota</taxon>
        <taxon>Bacilli</taxon>
        <taxon>Bacillales</taxon>
        <taxon>Bacillaceae</taxon>
        <taxon>Halalkalibacter</taxon>
    </lineage>
</organism>
<reference evidence="1" key="1">
    <citation type="submission" date="2022-05" db="EMBL/GenBank/DDBJ databases">
        <title>Comparative Genomics of Spacecraft Associated Microbes.</title>
        <authorList>
            <person name="Tran M.T."/>
            <person name="Wright A."/>
            <person name="Seuylemezian A."/>
            <person name="Eisen J."/>
            <person name="Coil D."/>
        </authorList>
    </citation>
    <scope>NUCLEOTIDE SEQUENCE</scope>
    <source>
        <strain evidence="1">214.1.1</strain>
    </source>
</reference>